<evidence type="ECO:0000313" key="1">
    <source>
        <dbReference type="EMBL" id="KAI5441625.1"/>
    </source>
</evidence>
<evidence type="ECO:0000313" key="2">
    <source>
        <dbReference type="Proteomes" id="UP001058974"/>
    </source>
</evidence>
<proteinExistence type="predicted"/>
<reference evidence="1 2" key="1">
    <citation type="journal article" date="2022" name="Nat. Genet.">
        <title>Improved pea reference genome and pan-genome highlight genomic features and evolutionary characteristics.</title>
        <authorList>
            <person name="Yang T."/>
            <person name="Liu R."/>
            <person name="Luo Y."/>
            <person name="Hu S."/>
            <person name="Wang D."/>
            <person name="Wang C."/>
            <person name="Pandey M.K."/>
            <person name="Ge S."/>
            <person name="Xu Q."/>
            <person name="Li N."/>
            <person name="Li G."/>
            <person name="Huang Y."/>
            <person name="Saxena R.K."/>
            <person name="Ji Y."/>
            <person name="Li M."/>
            <person name="Yan X."/>
            <person name="He Y."/>
            <person name="Liu Y."/>
            <person name="Wang X."/>
            <person name="Xiang C."/>
            <person name="Varshney R.K."/>
            <person name="Ding H."/>
            <person name="Gao S."/>
            <person name="Zong X."/>
        </authorList>
    </citation>
    <scope>NUCLEOTIDE SEQUENCE [LARGE SCALE GENOMIC DNA]</scope>
    <source>
        <strain evidence="1 2">cv. Zhongwan 6</strain>
    </source>
</reference>
<accession>A0A9D4YNY5</accession>
<dbReference type="EMBL" id="JAMSHJ010000001">
    <property type="protein sequence ID" value="KAI5441625.1"/>
    <property type="molecule type" value="Genomic_DNA"/>
</dbReference>
<sequence length="123" mass="14288">MITLTLFDIVVITSLRPTGETFNPTLKHQIKPKFTFDHPNFNNYIKDHHDTTEEVSDYERIVFSTLWLSHLILYSSSLHVAKKFIPLATQIHEKKDVCLSKLILGCLYESLEIFNVTSNHEQV</sequence>
<dbReference type="Gramene" id="Psat01G0090800-T1">
    <property type="protein sequence ID" value="KAI5441625.1"/>
    <property type="gene ID" value="KIW84_010908"/>
</dbReference>
<protein>
    <submittedName>
        <fullName evidence="1">Uncharacterized protein</fullName>
    </submittedName>
</protein>
<dbReference type="Proteomes" id="UP001058974">
    <property type="component" value="Chromosome 1"/>
</dbReference>
<keyword evidence="2" id="KW-1185">Reference proteome</keyword>
<gene>
    <name evidence="1" type="ORF">KIW84_010908</name>
</gene>
<name>A0A9D4YNY5_PEA</name>
<organism evidence="1 2">
    <name type="scientific">Pisum sativum</name>
    <name type="common">Garden pea</name>
    <name type="synonym">Lathyrus oleraceus</name>
    <dbReference type="NCBI Taxonomy" id="3888"/>
    <lineage>
        <taxon>Eukaryota</taxon>
        <taxon>Viridiplantae</taxon>
        <taxon>Streptophyta</taxon>
        <taxon>Embryophyta</taxon>
        <taxon>Tracheophyta</taxon>
        <taxon>Spermatophyta</taxon>
        <taxon>Magnoliopsida</taxon>
        <taxon>eudicotyledons</taxon>
        <taxon>Gunneridae</taxon>
        <taxon>Pentapetalae</taxon>
        <taxon>rosids</taxon>
        <taxon>fabids</taxon>
        <taxon>Fabales</taxon>
        <taxon>Fabaceae</taxon>
        <taxon>Papilionoideae</taxon>
        <taxon>50 kb inversion clade</taxon>
        <taxon>NPAAA clade</taxon>
        <taxon>Hologalegina</taxon>
        <taxon>IRL clade</taxon>
        <taxon>Fabeae</taxon>
        <taxon>Lathyrus</taxon>
    </lineage>
</organism>
<comment type="caution">
    <text evidence="1">The sequence shown here is derived from an EMBL/GenBank/DDBJ whole genome shotgun (WGS) entry which is preliminary data.</text>
</comment>
<dbReference type="AlphaFoldDB" id="A0A9D4YNY5"/>